<sequence>MLCVIIFMQQGCVFFVVWFSFYALNVARSKRVGGHLTEYIGVEHYTPIRRESRSCSSGIRCKYKGEFIQLSATPTSEELYRIYGDSVVNHLKVRLVVKETLPHVYYIDKVLITSSK</sequence>
<evidence type="ECO:0000313" key="2">
    <source>
        <dbReference type="Proteomes" id="UP000198427"/>
    </source>
</evidence>
<accession>A0A2K9HIY9</accession>
<evidence type="ECO:0000313" key="1">
    <source>
        <dbReference type="EMBL" id="SNR79219.1"/>
    </source>
</evidence>
<name>A0A2K9HIY9_9BACT</name>
<dbReference type="AlphaFoldDB" id="A0A2K9HIY9"/>
<gene>
    <name evidence="1" type="ORF">SAMN06265364_11110</name>
</gene>
<organism evidence="1 2">
    <name type="scientific">Prevotella jejuni</name>
    <dbReference type="NCBI Taxonomy" id="1177574"/>
    <lineage>
        <taxon>Bacteria</taxon>
        <taxon>Pseudomonadati</taxon>
        <taxon>Bacteroidota</taxon>
        <taxon>Bacteroidia</taxon>
        <taxon>Bacteroidales</taxon>
        <taxon>Prevotellaceae</taxon>
        <taxon>Prevotella</taxon>
    </lineage>
</organism>
<proteinExistence type="predicted"/>
<keyword evidence="2" id="KW-1185">Reference proteome</keyword>
<dbReference type="EMBL" id="FZNZ01000011">
    <property type="protein sequence ID" value="SNR79219.1"/>
    <property type="molecule type" value="Genomic_DNA"/>
</dbReference>
<protein>
    <submittedName>
        <fullName evidence="1">Uncharacterized protein</fullName>
    </submittedName>
</protein>
<reference evidence="1 2" key="1">
    <citation type="submission" date="2017-06" db="EMBL/GenBank/DDBJ databases">
        <authorList>
            <person name="Varghese N."/>
            <person name="Submissions S."/>
        </authorList>
    </citation>
    <scope>NUCLEOTIDE SEQUENCE [LARGE SCALE GENOMIC DNA]</scope>
    <source>
        <strain evidence="1 2">DSM 26989</strain>
    </source>
</reference>
<comment type="caution">
    <text evidence="1">The sequence shown here is derived from an EMBL/GenBank/DDBJ whole genome shotgun (WGS) entry which is preliminary data.</text>
</comment>
<dbReference type="Proteomes" id="UP000198427">
    <property type="component" value="Unassembled WGS sequence"/>
</dbReference>
<dbReference type="KEGG" id="pje:CRM71_03855"/>